<evidence type="ECO:0000313" key="3">
    <source>
        <dbReference type="EMBL" id="AXH96165.1"/>
    </source>
</evidence>
<dbReference type="EMBL" id="CP031229">
    <property type="protein sequence ID" value="AXH96165.1"/>
    <property type="molecule type" value="Genomic_DNA"/>
</dbReference>
<dbReference type="AlphaFoldDB" id="A0A345NMA7"/>
<evidence type="ECO:0008006" key="5">
    <source>
        <dbReference type="Google" id="ProtNLM"/>
    </source>
</evidence>
<evidence type="ECO:0000313" key="4">
    <source>
        <dbReference type="Proteomes" id="UP000253790"/>
    </source>
</evidence>
<keyword evidence="2" id="KW-0732">Signal</keyword>
<dbReference type="OrthoDB" id="3267550at2"/>
<feature type="signal peptide" evidence="2">
    <location>
        <begin position="1"/>
        <end position="29"/>
    </location>
</feature>
<dbReference type="Proteomes" id="UP000253790">
    <property type="component" value="Chromosome"/>
</dbReference>
<sequence>MPVITARASRQRRSAALLVAVATGSLALAGCEVASPVSTMIDYAPADGIQLDGPSLDVRDLLVVSHGNGSPAVVSGSLINSGTEPLTVTVSVAGQQLDAEVTVDPGASVRLDGVQPDGSEVDPVTVPALEAPAGQSVEVRLTTGEETLAGNAPVLLPHGPYEQFADQAGGTVAPHPADEGAADH</sequence>
<name>A0A345NMA7_9MICO</name>
<gene>
    <name evidence="3" type="ORF">DV701_08490</name>
</gene>
<dbReference type="KEGG" id="orn:DV701_08490"/>
<reference evidence="3 4" key="1">
    <citation type="submission" date="2018-07" db="EMBL/GenBank/DDBJ databases">
        <title>Complete genome sequencing of Ornithinimicrobium sp. AMA3305.</title>
        <authorList>
            <person name="Bae J.-W."/>
        </authorList>
    </citation>
    <scope>NUCLEOTIDE SEQUENCE [LARGE SCALE GENOMIC DNA]</scope>
    <source>
        <strain evidence="3 4">AMA3305</strain>
    </source>
</reference>
<accession>A0A345NMA7</accession>
<evidence type="ECO:0000256" key="1">
    <source>
        <dbReference type="SAM" id="MobiDB-lite"/>
    </source>
</evidence>
<proteinExistence type="predicted"/>
<dbReference type="PROSITE" id="PS51257">
    <property type="entry name" value="PROKAR_LIPOPROTEIN"/>
    <property type="match status" value="1"/>
</dbReference>
<feature type="chain" id="PRO_5039495061" description="Lipoprotein" evidence="2">
    <location>
        <begin position="30"/>
        <end position="184"/>
    </location>
</feature>
<organism evidence="3 4">
    <name type="scientific">Ornithinimicrobium avium</name>
    <dbReference type="NCBI Taxonomy" id="2283195"/>
    <lineage>
        <taxon>Bacteria</taxon>
        <taxon>Bacillati</taxon>
        <taxon>Actinomycetota</taxon>
        <taxon>Actinomycetes</taxon>
        <taxon>Micrococcales</taxon>
        <taxon>Ornithinimicrobiaceae</taxon>
        <taxon>Ornithinimicrobium</taxon>
    </lineage>
</organism>
<protein>
    <recommendedName>
        <fullName evidence="5">Lipoprotein</fullName>
    </recommendedName>
</protein>
<evidence type="ECO:0000256" key="2">
    <source>
        <dbReference type="SAM" id="SignalP"/>
    </source>
</evidence>
<feature type="region of interest" description="Disordered" evidence="1">
    <location>
        <begin position="158"/>
        <end position="184"/>
    </location>
</feature>
<keyword evidence="4" id="KW-1185">Reference proteome</keyword>